<dbReference type="EMBL" id="JAWDGP010003264">
    <property type="protein sequence ID" value="KAK3775867.1"/>
    <property type="molecule type" value="Genomic_DNA"/>
</dbReference>
<reference evidence="1" key="1">
    <citation type="journal article" date="2023" name="G3 (Bethesda)">
        <title>A reference genome for the long-term kleptoplast-retaining sea slug Elysia crispata morphotype clarki.</title>
        <authorList>
            <person name="Eastman K.E."/>
            <person name="Pendleton A.L."/>
            <person name="Shaikh M.A."/>
            <person name="Suttiyut T."/>
            <person name="Ogas R."/>
            <person name="Tomko P."/>
            <person name="Gavelis G."/>
            <person name="Widhalm J.R."/>
            <person name="Wisecaver J.H."/>
        </authorList>
    </citation>
    <scope>NUCLEOTIDE SEQUENCE</scope>
    <source>
        <strain evidence="1">ECLA1</strain>
    </source>
</reference>
<sequence>MHRINCVFLYDMQHDMRRWILLEEGGNTSCSKDEEDHRMEISANQAQRHTEQSLLGPRESGICRSNTTGKTSFLQDFSCHVQRKKPAQV</sequence>
<evidence type="ECO:0000313" key="1">
    <source>
        <dbReference type="EMBL" id="KAK3775867.1"/>
    </source>
</evidence>
<organism evidence="1 2">
    <name type="scientific">Elysia crispata</name>
    <name type="common">lettuce slug</name>
    <dbReference type="NCBI Taxonomy" id="231223"/>
    <lineage>
        <taxon>Eukaryota</taxon>
        <taxon>Metazoa</taxon>
        <taxon>Spiralia</taxon>
        <taxon>Lophotrochozoa</taxon>
        <taxon>Mollusca</taxon>
        <taxon>Gastropoda</taxon>
        <taxon>Heterobranchia</taxon>
        <taxon>Euthyneura</taxon>
        <taxon>Panpulmonata</taxon>
        <taxon>Sacoglossa</taxon>
        <taxon>Placobranchoidea</taxon>
        <taxon>Plakobranchidae</taxon>
        <taxon>Elysia</taxon>
    </lineage>
</organism>
<comment type="caution">
    <text evidence="1">The sequence shown here is derived from an EMBL/GenBank/DDBJ whole genome shotgun (WGS) entry which is preliminary data.</text>
</comment>
<dbReference type="AlphaFoldDB" id="A0AAE0ZV02"/>
<gene>
    <name evidence="1" type="ORF">RRG08_018122</name>
</gene>
<accession>A0AAE0ZV02</accession>
<keyword evidence="2" id="KW-1185">Reference proteome</keyword>
<protein>
    <submittedName>
        <fullName evidence="1">Uncharacterized protein</fullName>
    </submittedName>
</protein>
<proteinExistence type="predicted"/>
<evidence type="ECO:0000313" key="2">
    <source>
        <dbReference type="Proteomes" id="UP001283361"/>
    </source>
</evidence>
<name>A0AAE0ZV02_9GAST</name>
<dbReference type="Proteomes" id="UP001283361">
    <property type="component" value="Unassembled WGS sequence"/>
</dbReference>